<dbReference type="InterPro" id="IPR043472">
    <property type="entry name" value="Macro_dom-like"/>
</dbReference>
<dbReference type="Proteomes" id="UP000279259">
    <property type="component" value="Unassembled WGS sequence"/>
</dbReference>
<dbReference type="STRING" id="1890683.A0A427YUG3"/>
<dbReference type="PANTHER" id="PTHR11106">
    <property type="entry name" value="GANGLIOSIDE INDUCED DIFFERENTIATION ASSOCIATED PROTEIN 2-RELATED"/>
    <property type="match status" value="1"/>
</dbReference>
<dbReference type="Gene3D" id="3.40.220.10">
    <property type="entry name" value="Leucine Aminopeptidase, subunit E, domain 1"/>
    <property type="match status" value="1"/>
</dbReference>
<protein>
    <recommendedName>
        <fullName evidence="2">Macro domain-containing protein</fullName>
    </recommendedName>
</protein>
<proteinExistence type="predicted"/>
<comment type="caution">
    <text evidence="3">The sequence shown here is derived from an EMBL/GenBank/DDBJ whole genome shotgun (WGS) entry which is preliminary data.</text>
</comment>
<dbReference type="InterPro" id="IPR002589">
    <property type="entry name" value="Macro_dom"/>
</dbReference>
<dbReference type="Pfam" id="PF01661">
    <property type="entry name" value="Macro"/>
    <property type="match status" value="1"/>
</dbReference>
<accession>A0A427YUG3</accession>
<sequence length="259" mass="27516">MSSVISPEEIPTVFDLYTDKVLDDDPESEPFYPYSEPLNKRDITKLKVDMIVNAANRSLLGGGGVDGAIHRAAGPDLLEECKTLGGAATGQTKVTHGYNLPARLVAHTVGPIYSSDEAGRSEDLLSSCYFSSLDMCSGHGGGSIGFSSISTGVYGYPIRDATHVALDTVRQFLETDRRITRVIFVVFSERDRNVYQGIMPLYFPGPSFKGVTIGQVSGPAAETINASQNGVPSHSQSAGGVASSSQTVRDDGTEVEEGS</sequence>
<evidence type="ECO:0000259" key="2">
    <source>
        <dbReference type="PROSITE" id="PS51154"/>
    </source>
</evidence>
<organism evidence="3 4">
    <name type="scientific">Saitozyma podzolica</name>
    <dbReference type="NCBI Taxonomy" id="1890683"/>
    <lineage>
        <taxon>Eukaryota</taxon>
        <taxon>Fungi</taxon>
        <taxon>Dikarya</taxon>
        <taxon>Basidiomycota</taxon>
        <taxon>Agaricomycotina</taxon>
        <taxon>Tremellomycetes</taxon>
        <taxon>Tremellales</taxon>
        <taxon>Trimorphomycetaceae</taxon>
        <taxon>Saitozyma</taxon>
    </lineage>
</organism>
<dbReference type="PROSITE" id="PS51154">
    <property type="entry name" value="MACRO"/>
    <property type="match status" value="1"/>
</dbReference>
<dbReference type="PANTHER" id="PTHR11106:SF27">
    <property type="entry name" value="MACRO DOMAIN-CONTAINING PROTEIN"/>
    <property type="match status" value="1"/>
</dbReference>
<evidence type="ECO:0000313" key="3">
    <source>
        <dbReference type="EMBL" id="RSH94778.1"/>
    </source>
</evidence>
<gene>
    <name evidence="3" type="ORF">EHS25_004584</name>
</gene>
<feature type="compositionally biased region" description="Low complexity" evidence="1">
    <location>
        <begin position="233"/>
        <end position="246"/>
    </location>
</feature>
<name>A0A427YUG3_9TREE</name>
<feature type="domain" description="Macro" evidence="2">
    <location>
        <begin position="23"/>
        <end position="203"/>
    </location>
</feature>
<dbReference type="EMBL" id="RSCD01000002">
    <property type="protein sequence ID" value="RSH94778.1"/>
    <property type="molecule type" value="Genomic_DNA"/>
</dbReference>
<dbReference type="SUPFAM" id="SSF52949">
    <property type="entry name" value="Macro domain-like"/>
    <property type="match status" value="1"/>
</dbReference>
<feature type="region of interest" description="Disordered" evidence="1">
    <location>
        <begin position="223"/>
        <end position="259"/>
    </location>
</feature>
<dbReference type="OrthoDB" id="6077599at2759"/>
<dbReference type="AlphaFoldDB" id="A0A427YUG3"/>
<evidence type="ECO:0000256" key="1">
    <source>
        <dbReference type="SAM" id="MobiDB-lite"/>
    </source>
</evidence>
<evidence type="ECO:0000313" key="4">
    <source>
        <dbReference type="Proteomes" id="UP000279259"/>
    </source>
</evidence>
<dbReference type="SMART" id="SM00506">
    <property type="entry name" value="A1pp"/>
    <property type="match status" value="1"/>
</dbReference>
<keyword evidence="4" id="KW-1185">Reference proteome</keyword>
<dbReference type="CDD" id="cd02908">
    <property type="entry name" value="Macro_OAADPr_deacetylase"/>
    <property type="match status" value="1"/>
</dbReference>
<reference evidence="3 4" key="1">
    <citation type="submission" date="2018-11" db="EMBL/GenBank/DDBJ databases">
        <title>Genome sequence of Saitozyma podzolica DSM 27192.</title>
        <authorList>
            <person name="Aliyu H."/>
            <person name="Gorte O."/>
            <person name="Ochsenreither K."/>
        </authorList>
    </citation>
    <scope>NUCLEOTIDE SEQUENCE [LARGE SCALE GENOMIC DNA]</scope>
    <source>
        <strain evidence="3 4">DSM 27192</strain>
    </source>
</reference>